<feature type="coiled-coil region" evidence="2">
    <location>
        <begin position="165"/>
        <end position="192"/>
    </location>
</feature>
<dbReference type="InterPro" id="IPR016047">
    <property type="entry name" value="M23ase_b-sheet_dom"/>
</dbReference>
<evidence type="ECO:0000256" key="2">
    <source>
        <dbReference type="SAM" id="Coils"/>
    </source>
</evidence>
<reference evidence="4" key="2">
    <citation type="submission" date="2020-09" db="EMBL/GenBank/DDBJ databases">
        <authorList>
            <person name="Sun Q."/>
            <person name="Zhou Y."/>
        </authorList>
    </citation>
    <scope>NUCLEOTIDE SEQUENCE</scope>
    <source>
        <strain evidence="4">CGMCC 4.7299</strain>
    </source>
</reference>
<dbReference type="Proteomes" id="UP000656042">
    <property type="component" value="Unassembled WGS sequence"/>
</dbReference>
<dbReference type="Pfam" id="PF01551">
    <property type="entry name" value="Peptidase_M23"/>
    <property type="match status" value="1"/>
</dbReference>
<dbReference type="AlphaFoldDB" id="A0A8J3FMU9"/>
<dbReference type="InterPro" id="IPR011055">
    <property type="entry name" value="Dup_hybrid_motif"/>
</dbReference>
<gene>
    <name evidence="4" type="ORF">GCM10012284_20640</name>
</gene>
<protein>
    <recommendedName>
        <fullName evidence="3">M23ase beta-sheet core domain-containing protein</fullName>
    </recommendedName>
</protein>
<comment type="caution">
    <text evidence="4">The sequence shown here is derived from an EMBL/GenBank/DDBJ whole genome shotgun (WGS) entry which is preliminary data.</text>
</comment>
<dbReference type="InterPro" id="IPR050570">
    <property type="entry name" value="Cell_wall_metabolism_enzyme"/>
</dbReference>
<evidence type="ECO:0000256" key="1">
    <source>
        <dbReference type="ARBA" id="ARBA00022729"/>
    </source>
</evidence>
<dbReference type="PANTHER" id="PTHR21666:SF289">
    <property type="entry name" value="L-ALA--D-GLU ENDOPEPTIDASE"/>
    <property type="match status" value="1"/>
</dbReference>
<keyword evidence="1" id="KW-0732">Signal</keyword>
<dbReference type="SUPFAM" id="SSF51261">
    <property type="entry name" value="Duplicated hybrid motif"/>
    <property type="match status" value="1"/>
</dbReference>
<feature type="domain" description="M23ase beta-sheet core" evidence="3">
    <location>
        <begin position="293"/>
        <end position="391"/>
    </location>
</feature>
<dbReference type="GO" id="GO:0004222">
    <property type="term" value="F:metalloendopeptidase activity"/>
    <property type="evidence" value="ECO:0007669"/>
    <property type="project" value="TreeGrafter"/>
</dbReference>
<reference evidence="4" key="1">
    <citation type="journal article" date="2014" name="Int. J. Syst. Evol. Microbiol.">
        <title>Complete genome sequence of Corynebacterium casei LMG S-19264T (=DSM 44701T), isolated from a smear-ripened cheese.</title>
        <authorList>
            <consortium name="US DOE Joint Genome Institute (JGI-PGF)"/>
            <person name="Walter F."/>
            <person name="Albersmeier A."/>
            <person name="Kalinowski J."/>
            <person name="Ruckert C."/>
        </authorList>
    </citation>
    <scope>NUCLEOTIDE SEQUENCE</scope>
    <source>
        <strain evidence="4">CGMCC 4.7299</strain>
    </source>
</reference>
<feature type="coiled-coil region" evidence="2">
    <location>
        <begin position="18"/>
        <end position="59"/>
    </location>
</feature>
<dbReference type="Gene3D" id="2.70.70.10">
    <property type="entry name" value="Glucose Permease (Domain IIA)"/>
    <property type="match status" value="1"/>
</dbReference>
<evidence type="ECO:0000313" key="5">
    <source>
        <dbReference type="Proteomes" id="UP000656042"/>
    </source>
</evidence>
<dbReference type="EMBL" id="BMMX01000006">
    <property type="protein sequence ID" value="GGK86250.1"/>
    <property type="molecule type" value="Genomic_DNA"/>
</dbReference>
<name>A0A8J3FMU9_9ACTN</name>
<sequence length="400" mass="42575">MTVLSVAGVTLIGSPPAVADQRDAAKAARRAAERAEAVLENATATARIAARRLEAATAAIPATQKKIAVARGAVAAARAEANSAQRKADRTRISYVHVAHRFEAAQKRVDVARDRVGEIASASYMGANFAALNVLVAATGPQDALARLDLIGQVMQKGQDGLDRMAQARREVRIAQDKVGLAKRAAEKAERRAADKLLKAKIARAAAVRAQMQAVKLAKIRRSALALAESQRSAVLARYRQAKGNEQRIRAALAGGDGVSGTLRGAGLLMPVHGWKTSNFGNRYDPYYRVWQLHAGTDFAAPGGAPIRAAADGKVVQAGWNGGYGNYTCISHGTYHGQSFSTCYGHQSKISVYVGQRVRRGQVIGRVGSTGASTGYHLHFETRFSGVPRNPLNYLPSCLC</sequence>
<dbReference type="CDD" id="cd12797">
    <property type="entry name" value="M23_peptidase"/>
    <property type="match status" value="1"/>
</dbReference>
<evidence type="ECO:0000313" key="4">
    <source>
        <dbReference type="EMBL" id="GGK86250.1"/>
    </source>
</evidence>
<keyword evidence="5" id="KW-1185">Reference proteome</keyword>
<dbReference type="Gene3D" id="6.10.250.3150">
    <property type="match status" value="1"/>
</dbReference>
<proteinExistence type="predicted"/>
<keyword evidence="2" id="KW-0175">Coiled coil</keyword>
<organism evidence="4 5">
    <name type="scientific">Mangrovihabitans endophyticus</name>
    <dbReference type="NCBI Taxonomy" id="1751298"/>
    <lineage>
        <taxon>Bacteria</taxon>
        <taxon>Bacillati</taxon>
        <taxon>Actinomycetota</taxon>
        <taxon>Actinomycetes</taxon>
        <taxon>Micromonosporales</taxon>
        <taxon>Micromonosporaceae</taxon>
        <taxon>Mangrovihabitans</taxon>
    </lineage>
</organism>
<accession>A0A8J3FMU9</accession>
<dbReference type="PANTHER" id="PTHR21666">
    <property type="entry name" value="PEPTIDASE-RELATED"/>
    <property type="match status" value="1"/>
</dbReference>
<evidence type="ECO:0000259" key="3">
    <source>
        <dbReference type="Pfam" id="PF01551"/>
    </source>
</evidence>